<reference evidence="1" key="1">
    <citation type="submission" date="2023-05" db="EMBL/GenBank/DDBJ databases">
        <authorList>
            <consortium name="ELIXIR-Norway"/>
        </authorList>
    </citation>
    <scope>NUCLEOTIDE SEQUENCE</scope>
</reference>
<evidence type="ECO:0000313" key="1">
    <source>
        <dbReference type="EMBL" id="CAN0329324.1"/>
    </source>
</evidence>
<accession>A0AC59Z9K3</accession>
<dbReference type="Proteomes" id="UP001162501">
    <property type="component" value="Chromosome 26"/>
</dbReference>
<sequence length="134" mass="14426">MGHRPGLCSARGTQQDGTDRASEEHSLGVGLDQPLPGVAIAPGRCSRADTGCGQNVEEKADSGSAVFMEEVTFELAFEGQAVLSFTSREQPAEQRVRDAQSRKHRLSQKEKITAQVQRSMSSGAHLPHLEPARS</sequence>
<reference evidence="1" key="2">
    <citation type="submission" date="2025-03" db="EMBL/GenBank/DDBJ databases">
        <authorList>
            <consortium name="ELIXIR-Norway"/>
            <consortium name="Elixir Norway"/>
        </authorList>
    </citation>
    <scope>NUCLEOTIDE SEQUENCE</scope>
</reference>
<proteinExistence type="predicted"/>
<protein>
    <submittedName>
        <fullName evidence="1">Uncharacterized protein</fullName>
    </submittedName>
</protein>
<name>A0AC59Z9K3_RANTA</name>
<gene>
    <name evidence="1" type="ORF">MRATA1EN22A_LOCUS15765</name>
</gene>
<dbReference type="EMBL" id="OX596110">
    <property type="protein sequence ID" value="CAN0329324.1"/>
    <property type="molecule type" value="Genomic_DNA"/>
</dbReference>
<organism evidence="1 2">
    <name type="scientific">Rangifer tarandus platyrhynchus</name>
    <name type="common">Svalbard reindeer</name>
    <dbReference type="NCBI Taxonomy" id="3082113"/>
    <lineage>
        <taxon>Eukaryota</taxon>
        <taxon>Metazoa</taxon>
        <taxon>Chordata</taxon>
        <taxon>Craniata</taxon>
        <taxon>Vertebrata</taxon>
        <taxon>Euteleostomi</taxon>
        <taxon>Mammalia</taxon>
        <taxon>Eutheria</taxon>
        <taxon>Laurasiatheria</taxon>
        <taxon>Artiodactyla</taxon>
        <taxon>Ruminantia</taxon>
        <taxon>Pecora</taxon>
        <taxon>Cervidae</taxon>
        <taxon>Odocoileinae</taxon>
        <taxon>Rangifer</taxon>
    </lineage>
</organism>
<evidence type="ECO:0000313" key="2">
    <source>
        <dbReference type="Proteomes" id="UP001162501"/>
    </source>
</evidence>